<dbReference type="Pfam" id="PF00657">
    <property type="entry name" value="Lipase_GDSL"/>
    <property type="match status" value="1"/>
</dbReference>
<dbReference type="InterPro" id="IPR001087">
    <property type="entry name" value="GDSL"/>
</dbReference>
<dbReference type="AlphaFoldDB" id="A0AAN9XWJ7"/>
<evidence type="ECO:0000256" key="1">
    <source>
        <dbReference type="ARBA" id="ARBA00004613"/>
    </source>
</evidence>
<dbReference type="GO" id="GO:0016788">
    <property type="term" value="F:hydrolase activity, acting on ester bonds"/>
    <property type="evidence" value="ECO:0007669"/>
    <property type="project" value="InterPro"/>
</dbReference>
<keyword evidence="7" id="KW-0443">Lipid metabolism</keyword>
<keyword evidence="10" id="KW-1185">Reference proteome</keyword>
<dbReference type="InterPro" id="IPR051238">
    <property type="entry name" value="GDSL_esterase/lipase"/>
</dbReference>
<dbReference type="EMBL" id="JAYMYS010000001">
    <property type="protein sequence ID" value="KAK7412518.1"/>
    <property type="molecule type" value="Genomic_DNA"/>
</dbReference>
<evidence type="ECO:0000256" key="8">
    <source>
        <dbReference type="SAM" id="SignalP"/>
    </source>
</evidence>
<accession>A0AAN9XWJ7</accession>
<name>A0AAN9XWJ7_PSOTE</name>
<evidence type="ECO:0000313" key="10">
    <source>
        <dbReference type="Proteomes" id="UP001386955"/>
    </source>
</evidence>
<evidence type="ECO:0000256" key="3">
    <source>
        <dbReference type="ARBA" id="ARBA00022525"/>
    </source>
</evidence>
<organism evidence="9 10">
    <name type="scientific">Psophocarpus tetragonolobus</name>
    <name type="common">Winged bean</name>
    <name type="synonym">Dolichos tetragonolobus</name>
    <dbReference type="NCBI Taxonomy" id="3891"/>
    <lineage>
        <taxon>Eukaryota</taxon>
        <taxon>Viridiplantae</taxon>
        <taxon>Streptophyta</taxon>
        <taxon>Embryophyta</taxon>
        <taxon>Tracheophyta</taxon>
        <taxon>Spermatophyta</taxon>
        <taxon>Magnoliopsida</taxon>
        <taxon>eudicotyledons</taxon>
        <taxon>Gunneridae</taxon>
        <taxon>Pentapetalae</taxon>
        <taxon>rosids</taxon>
        <taxon>fabids</taxon>
        <taxon>Fabales</taxon>
        <taxon>Fabaceae</taxon>
        <taxon>Papilionoideae</taxon>
        <taxon>50 kb inversion clade</taxon>
        <taxon>NPAAA clade</taxon>
        <taxon>indigoferoid/millettioid clade</taxon>
        <taxon>Phaseoleae</taxon>
        <taxon>Psophocarpus</taxon>
    </lineage>
</organism>
<evidence type="ECO:0000256" key="2">
    <source>
        <dbReference type="ARBA" id="ARBA00008668"/>
    </source>
</evidence>
<evidence type="ECO:0000313" key="9">
    <source>
        <dbReference type="EMBL" id="KAK7412518.1"/>
    </source>
</evidence>
<dbReference type="CDD" id="cd01837">
    <property type="entry name" value="SGNH_plant_lipase_like"/>
    <property type="match status" value="1"/>
</dbReference>
<dbReference type="PANTHER" id="PTHR45650:SF75">
    <property type="entry name" value="GDSL-LIKE LIPASE_ACYLHYDROLASE"/>
    <property type="match status" value="1"/>
</dbReference>
<feature type="chain" id="PRO_5042993832" description="GDSL esterase/lipase" evidence="8">
    <location>
        <begin position="28"/>
        <end position="341"/>
    </location>
</feature>
<comment type="similarity">
    <text evidence="2">Belongs to the 'GDSL' lipolytic enzyme family.</text>
</comment>
<dbReference type="Proteomes" id="UP001386955">
    <property type="component" value="Unassembled WGS sequence"/>
</dbReference>
<proteinExistence type="inferred from homology"/>
<dbReference type="PANTHER" id="PTHR45650">
    <property type="entry name" value="GDSL-LIKE LIPASE/ACYLHYDROLASE-RELATED"/>
    <property type="match status" value="1"/>
</dbReference>
<dbReference type="SUPFAM" id="SSF52266">
    <property type="entry name" value="SGNH hydrolase"/>
    <property type="match status" value="1"/>
</dbReference>
<reference evidence="9 10" key="1">
    <citation type="submission" date="2024-01" db="EMBL/GenBank/DDBJ databases">
        <title>The genomes of 5 underutilized Papilionoideae crops provide insights into root nodulation and disease resistanc.</title>
        <authorList>
            <person name="Jiang F."/>
        </authorList>
    </citation>
    <scope>NUCLEOTIDE SEQUENCE [LARGE SCALE GENOMIC DNA]</scope>
    <source>
        <strain evidence="9">DUOXIRENSHENG_FW03</strain>
        <tissue evidence="9">Leaves</tissue>
    </source>
</reference>
<dbReference type="Gene3D" id="3.40.50.1110">
    <property type="entry name" value="SGNH hydrolase"/>
    <property type="match status" value="1"/>
</dbReference>
<sequence length="341" mass="38083">MAAKTKPWLVICVFLLAANCIQQFVHGKSQVPCLFIFGDSLSDSGNNNNLPTLGRANFRPYGIDFPKGPTGRFTNGRTAIDFISEFLGFKEPIPSYANTSGSNILKGVNYASGGAGIRRESGKIGGANIDLEVQLRNHKVIYSMIAKKLGGSEKAQQYLSECLYYVNIGNNDYIYNYFYFPIYLTRLFYTPQQYANSLIVRLSQYIKELVDELGARKVVLVGLVDIGCTPDAMSMHRTNGSCVEEMNNAASIFNEELRSLVDQFNNNSSTDSKFIYLRSLDKSIFLGFPVANASCCPTLCFPNKTPCQNRTEYVFWDGLHSTEAANRIIAERSYNNIMHLL</sequence>
<evidence type="ECO:0000256" key="5">
    <source>
        <dbReference type="ARBA" id="ARBA00022801"/>
    </source>
</evidence>
<comment type="subcellular location">
    <subcellularLocation>
        <location evidence="1">Secreted</location>
    </subcellularLocation>
</comment>
<protein>
    <recommendedName>
        <fullName evidence="11">GDSL esterase/lipase</fullName>
    </recommendedName>
</protein>
<keyword evidence="4 8" id="KW-0732">Signal</keyword>
<evidence type="ECO:0000256" key="7">
    <source>
        <dbReference type="ARBA" id="ARBA00023098"/>
    </source>
</evidence>
<dbReference type="InterPro" id="IPR036514">
    <property type="entry name" value="SGNH_hydro_sf"/>
</dbReference>
<keyword evidence="6" id="KW-0442">Lipid degradation</keyword>
<keyword evidence="3" id="KW-0964">Secreted</keyword>
<dbReference type="InterPro" id="IPR035669">
    <property type="entry name" value="SGNH_plant_lipase-like"/>
</dbReference>
<comment type="caution">
    <text evidence="9">The sequence shown here is derived from an EMBL/GenBank/DDBJ whole genome shotgun (WGS) entry which is preliminary data.</text>
</comment>
<evidence type="ECO:0000256" key="6">
    <source>
        <dbReference type="ARBA" id="ARBA00022963"/>
    </source>
</evidence>
<keyword evidence="5" id="KW-0378">Hydrolase</keyword>
<gene>
    <name evidence="9" type="ORF">VNO78_03982</name>
</gene>
<evidence type="ECO:0008006" key="11">
    <source>
        <dbReference type="Google" id="ProtNLM"/>
    </source>
</evidence>
<dbReference type="GO" id="GO:0005576">
    <property type="term" value="C:extracellular region"/>
    <property type="evidence" value="ECO:0007669"/>
    <property type="project" value="UniProtKB-SubCell"/>
</dbReference>
<feature type="signal peptide" evidence="8">
    <location>
        <begin position="1"/>
        <end position="27"/>
    </location>
</feature>
<dbReference type="GO" id="GO:0016042">
    <property type="term" value="P:lipid catabolic process"/>
    <property type="evidence" value="ECO:0007669"/>
    <property type="project" value="UniProtKB-KW"/>
</dbReference>
<evidence type="ECO:0000256" key="4">
    <source>
        <dbReference type="ARBA" id="ARBA00022729"/>
    </source>
</evidence>